<dbReference type="Gene3D" id="2.40.50.320">
    <property type="entry name" value="Copper binding periplasmic protein CusF"/>
    <property type="match status" value="1"/>
</dbReference>
<proteinExistence type="predicted"/>
<feature type="chain" id="PRO_5021902790" evidence="1">
    <location>
        <begin position="27"/>
        <end position="123"/>
    </location>
</feature>
<gene>
    <name evidence="2" type="primary">cusF_1</name>
    <name evidence="2" type="ORF">SB6422_02010</name>
</gene>
<protein>
    <submittedName>
        <fullName evidence="2">Cation efflux system protein CusF</fullName>
    </submittedName>
</protein>
<evidence type="ECO:0000313" key="3">
    <source>
        <dbReference type="Proteomes" id="UP000317374"/>
    </source>
</evidence>
<dbReference type="EMBL" id="CABGGW010000034">
    <property type="protein sequence ID" value="VUS75344.1"/>
    <property type="molecule type" value="Genomic_DNA"/>
</dbReference>
<feature type="signal peptide" evidence="1">
    <location>
        <begin position="1"/>
        <end position="26"/>
    </location>
</feature>
<evidence type="ECO:0000313" key="2">
    <source>
        <dbReference type="EMBL" id="VUS75344.1"/>
    </source>
</evidence>
<dbReference type="InterPro" id="IPR042230">
    <property type="entry name" value="CusF_sf"/>
</dbReference>
<organism evidence="2 3">
    <name type="scientific">Klebsiella huaxiensis</name>
    <dbReference type="NCBI Taxonomy" id="2153354"/>
    <lineage>
        <taxon>Bacteria</taxon>
        <taxon>Pseudomonadati</taxon>
        <taxon>Pseudomonadota</taxon>
        <taxon>Gammaproteobacteria</taxon>
        <taxon>Enterobacterales</taxon>
        <taxon>Enterobacteriaceae</taxon>
        <taxon>Klebsiella/Raoultella group</taxon>
        <taxon>Klebsiella</taxon>
    </lineage>
</organism>
<keyword evidence="1" id="KW-0732">Signal</keyword>
<dbReference type="InterPro" id="IPR021647">
    <property type="entry name" value="CusF_Ec"/>
</dbReference>
<reference evidence="2 3" key="1">
    <citation type="submission" date="2019-07" db="EMBL/GenBank/DDBJ databases">
        <authorList>
            <person name="Brisse S."/>
            <person name="Rodrigues C."/>
            <person name="Thorpe H."/>
        </authorList>
    </citation>
    <scope>NUCLEOTIDE SEQUENCE [LARGE SCALE GENOMIC DNA]</scope>
    <source>
        <strain evidence="2">SB6422</strain>
    </source>
</reference>
<accession>A0A564L172</accession>
<dbReference type="RefSeq" id="WP_260611243.1">
    <property type="nucleotide sequence ID" value="NZ_CABGGW010000034.1"/>
</dbReference>
<dbReference type="AlphaFoldDB" id="A0A564L172"/>
<dbReference type="Proteomes" id="UP000317374">
    <property type="component" value="Unassembled WGS sequence"/>
</dbReference>
<sequence>MMRSTSIFLLITSVLTFTAVSFPASAEDSAMHHHNMSTMTDMSDMNKQDDSVTTYSANGLIKAWRDNSVSIAHSPVAQLNWPAMTMSFALGEYQGGKLAVGQRVNFTFRQTDSGYALVSITAQ</sequence>
<name>A0A564L172_9ENTR</name>
<evidence type="ECO:0000256" key="1">
    <source>
        <dbReference type="SAM" id="SignalP"/>
    </source>
</evidence>
<dbReference type="Pfam" id="PF11604">
    <property type="entry name" value="CusF_Ec"/>
    <property type="match status" value="1"/>
</dbReference>